<evidence type="ECO:0000256" key="8">
    <source>
        <dbReference type="ARBA" id="ARBA00023136"/>
    </source>
</evidence>
<protein>
    <recommendedName>
        <fullName evidence="11">Vomeronasal type-1 receptor</fullName>
    </recommendedName>
</protein>
<evidence type="ECO:0000256" key="9">
    <source>
        <dbReference type="ARBA" id="ARBA00023170"/>
    </source>
</evidence>
<keyword evidence="7 11" id="KW-0297">G-protein coupled receptor</keyword>
<evidence type="ECO:0000313" key="13">
    <source>
        <dbReference type="Proteomes" id="UP000551758"/>
    </source>
</evidence>
<gene>
    <name evidence="12" type="ORF">HPG69_008841</name>
</gene>
<accession>A0A7J7FB93</accession>
<evidence type="ECO:0000256" key="5">
    <source>
        <dbReference type="ARBA" id="ARBA00022692"/>
    </source>
</evidence>
<keyword evidence="9 11" id="KW-0675">Receptor</keyword>
<evidence type="ECO:0000256" key="6">
    <source>
        <dbReference type="ARBA" id="ARBA00022989"/>
    </source>
</evidence>
<reference evidence="12 13" key="1">
    <citation type="journal article" date="2020" name="Mol. Biol. Evol.">
        <title>Interspecific Gene Flow and the Evolution of Specialization in Black and White Rhinoceros.</title>
        <authorList>
            <person name="Moodley Y."/>
            <person name="Westbury M.V."/>
            <person name="Russo I.M."/>
            <person name="Gopalakrishnan S."/>
            <person name="Rakotoarivelo A."/>
            <person name="Olsen R.A."/>
            <person name="Prost S."/>
            <person name="Tunstall T."/>
            <person name="Ryder O.A."/>
            <person name="Dalen L."/>
            <person name="Bruford M.W."/>
        </authorList>
    </citation>
    <scope>NUCLEOTIDE SEQUENCE [LARGE SCALE GENOMIC DNA]</scope>
    <source>
        <strain evidence="12">SBR-YM</strain>
        <tissue evidence="12">Skin</tissue>
    </source>
</reference>
<evidence type="ECO:0000256" key="4">
    <source>
        <dbReference type="ARBA" id="ARBA00022507"/>
    </source>
</evidence>
<dbReference type="Proteomes" id="UP000551758">
    <property type="component" value="Unassembled WGS sequence"/>
</dbReference>
<evidence type="ECO:0000256" key="3">
    <source>
        <dbReference type="ARBA" id="ARBA00022475"/>
    </source>
</evidence>
<dbReference type="AlphaFoldDB" id="A0A7J7FB93"/>
<keyword evidence="6 11" id="KW-1133">Transmembrane helix</keyword>
<proteinExistence type="inferred from homology"/>
<dbReference type="Pfam" id="PF03402">
    <property type="entry name" value="V1R"/>
    <property type="match status" value="1"/>
</dbReference>
<evidence type="ECO:0000313" key="12">
    <source>
        <dbReference type="EMBL" id="KAF5925158.1"/>
    </source>
</evidence>
<evidence type="ECO:0000256" key="2">
    <source>
        <dbReference type="ARBA" id="ARBA00010663"/>
    </source>
</evidence>
<sequence>YQTEAHMLNNNTLIIGSHVTSCIIGIAEEAAALGFRTLMDDISVMCHFHMFDKSFSILQAFTICPRSSYWAAFKTRNPLCILYSFFFIWILNLLISSNLIISISASRNGSLSRVIIKSLFLGECTT</sequence>
<keyword evidence="8 11" id="KW-0472">Membrane</keyword>
<keyword evidence="5 11" id="KW-0812">Transmembrane</keyword>
<evidence type="ECO:0000256" key="1">
    <source>
        <dbReference type="ARBA" id="ARBA00004651"/>
    </source>
</evidence>
<keyword evidence="3 11" id="KW-1003">Cell membrane</keyword>
<comment type="subcellular location">
    <subcellularLocation>
        <location evidence="1 11">Cell membrane</location>
        <topology evidence="1 11">Multi-pass membrane protein</topology>
    </subcellularLocation>
</comment>
<dbReference type="InterPro" id="IPR004072">
    <property type="entry name" value="Vmron_rcpt_1"/>
</dbReference>
<comment type="similarity">
    <text evidence="2 11">Belongs to the G-protein coupled receptor 1 family.</text>
</comment>
<name>A0A7J7FB93_DICBM</name>
<keyword evidence="13" id="KW-1185">Reference proteome</keyword>
<feature type="transmembrane region" description="Helical" evidence="11">
    <location>
        <begin position="81"/>
        <end position="103"/>
    </location>
</feature>
<evidence type="ECO:0000256" key="11">
    <source>
        <dbReference type="RuleBase" id="RU364061"/>
    </source>
</evidence>
<feature type="non-terminal residue" evidence="12">
    <location>
        <position position="126"/>
    </location>
</feature>
<organism evidence="12 13">
    <name type="scientific">Diceros bicornis minor</name>
    <name type="common">South-central black rhinoceros</name>
    <dbReference type="NCBI Taxonomy" id="77932"/>
    <lineage>
        <taxon>Eukaryota</taxon>
        <taxon>Metazoa</taxon>
        <taxon>Chordata</taxon>
        <taxon>Craniata</taxon>
        <taxon>Vertebrata</taxon>
        <taxon>Euteleostomi</taxon>
        <taxon>Mammalia</taxon>
        <taxon>Eutheria</taxon>
        <taxon>Laurasiatheria</taxon>
        <taxon>Perissodactyla</taxon>
        <taxon>Rhinocerotidae</taxon>
        <taxon>Diceros</taxon>
    </lineage>
</organism>
<keyword evidence="10 11" id="KW-0807">Transducer</keyword>
<dbReference type="GO" id="GO:0005886">
    <property type="term" value="C:plasma membrane"/>
    <property type="evidence" value="ECO:0007669"/>
    <property type="project" value="UniProtKB-SubCell"/>
</dbReference>
<dbReference type="PANTHER" id="PTHR24062">
    <property type="entry name" value="VOMERONASAL TYPE-1 RECEPTOR"/>
    <property type="match status" value="1"/>
</dbReference>
<comment type="caution">
    <text evidence="11">Lacks conserved residue(s) required for the propagation of feature annotation.</text>
</comment>
<comment type="caution">
    <text evidence="12">The sequence shown here is derived from an EMBL/GenBank/DDBJ whole genome shotgun (WGS) entry which is preliminary data.</text>
</comment>
<evidence type="ECO:0000256" key="10">
    <source>
        <dbReference type="ARBA" id="ARBA00023224"/>
    </source>
</evidence>
<dbReference type="GO" id="GO:0019236">
    <property type="term" value="P:response to pheromone"/>
    <property type="evidence" value="ECO:0007669"/>
    <property type="project" value="UniProtKB-KW"/>
</dbReference>
<dbReference type="GO" id="GO:0016503">
    <property type="term" value="F:pheromone receptor activity"/>
    <property type="evidence" value="ECO:0007669"/>
    <property type="project" value="InterPro"/>
</dbReference>
<dbReference type="EMBL" id="JACDTQ010000823">
    <property type="protein sequence ID" value="KAF5925158.1"/>
    <property type="molecule type" value="Genomic_DNA"/>
</dbReference>
<keyword evidence="4 11" id="KW-0589">Pheromone response</keyword>
<evidence type="ECO:0000256" key="7">
    <source>
        <dbReference type="ARBA" id="ARBA00023040"/>
    </source>
</evidence>